<sequence length="342" mass="38844">MDESPNITVAIPTYQGSRHLAEALRGILRQEGVPFDLIISDDQSDDDTLDIARALAGDRVRIQINSERLGLAGNWNRCVELCRTPLIAIFHQDDRMEPGHLAAHVRAFDANPDAGLVCNEALVIDDLGQAVPETVVERCRIAPVDRNFEPGKFVAQLLVRNPLRCSAVTLRKMAHERVGGFDPSYRYVVDWDFWTRVANDWGVIWLSHPSVSMRWHHASETHRFKVGTRDLEEIERLQSRLLTRVESLEDRIPIQKAAHRRLARAYLNRAHDSLARGDSTAARLCLRRAVALDRGILKSIALDPRLALSLAALLAAPDFTRRWYLHRRSSNLKTDQSIWQPR</sequence>
<dbReference type="RefSeq" id="WP_406696075.1">
    <property type="nucleotide sequence ID" value="NZ_CP155447.1"/>
</dbReference>
<proteinExistence type="predicted"/>
<feature type="domain" description="Glycosyltransferase 2-like" evidence="1">
    <location>
        <begin position="8"/>
        <end position="129"/>
    </location>
</feature>
<dbReference type="PANTHER" id="PTHR43685:SF11">
    <property type="entry name" value="GLYCOSYLTRANSFERASE TAGX-RELATED"/>
    <property type="match status" value="1"/>
</dbReference>
<dbReference type="GO" id="GO:0016757">
    <property type="term" value="F:glycosyltransferase activity"/>
    <property type="evidence" value="ECO:0007669"/>
    <property type="project" value="UniProtKB-KW"/>
</dbReference>
<organism evidence="2">
    <name type="scientific">Singulisphaera sp. Ch08</name>
    <dbReference type="NCBI Taxonomy" id="3120278"/>
    <lineage>
        <taxon>Bacteria</taxon>
        <taxon>Pseudomonadati</taxon>
        <taxon>Planctomycetota</taxon>
        <taxon>Planctomycetia</taxon>
        <taxon>Isosphaerales</taxon>
        <taxon>Isosphaeraceae</taxon>
        <taxon>Singulisphaera</taxon>
    </lineage>
</organism>
<name>A0AAU7CDT6_9BACT</name>
<accession>A0AAU7CDT6</accession>
<dbReference type="EMBL" id="CP155447">
    <property type="protein sequence ID" value="XBH03341.1"/>
    <property type="molecule type" value="Genomic_DNA"/>
</dbReference>
<reference evidence="2" key="1">
    <citation type="submission" date="2024-05" db="EMBL/GenBank/DDBJ databases">
        <title>Planctomycetes of the genus Singulisphaera possess chitinolytic capabilities.</title>
        <authorList>
            <person name="Ivanova A."/>
        </authorList>
    </citation>
    <scope>NUCLEOTIDE SEQUENCE</scope>
    <source>
        <strain evidence="2">Ch08T</strain>
    </source>
</reference>
<dbReference type="SUPFAM" id="SSF53448">
    <property type="entry name" value="Nucleotide-diphospho-sugar transferases"/>
    <property type="match status" value="1"/>
</dbReference>
<keyword evidence="2" id="KW-0328">Glycosyltransferase</keyword>
<dbReference type="InterPro" id="IPR029044">
    <property type="entry name" value="Nucleotide-diphossugar_trans"/>
</dbReference>
<protein>
    <submittedName>
        <fullName evidence="2">Glycosyltransferase</fullName>
        <ecNumber evidence="2">2.4.-.-</ecNumber>
    </submittedName>
</protein>
<evidence type="ECO:0000313" key="2">
    <source>
        <dbReference type="EMBL" id="XBH03341.1"/>
    </source>
</evidence>
<evidence type="ECO:0000259" key="1">
    <source>
        <dbReference type="Pfam" id="PF00535"/>
    </source>
</evidence>
<dbReference type="PANTHER" id="PTHR43685">
    <property type="entry name" value="GLYCOSYLTRANSFERASE"/>
    <property type="match status" value="1"/>
</dbReference>
<dbReference type="Gene3D" id="3.90.550.10">
    <property type="entry name" value="Spore Coat Polysaccharide Biosynthesis Protein SpsA, Chain A"/>
    <property type="match status" value="1"/>
</dbReference>
<keyword evidence="2" id="KW-0808">Transferase</keyword>
<dbReference type="EC" id="2.4.-.-" evidence="2"/>
<dbReference type="Pfam" id="PF00535">
    <property type="entry name" value="Glycos_transf_2"/>
    <property type="match status" value="1"/>
</dbReference>
<dbReference type="InterPro" id="IPR001173">
    <property type="entry name" value="Glyco_trans_2-like"/>
</dbReference>
<gene>
    <name evidence="2" type="ORF">V5E97_34280</name>
</gene>
<dbReference type="AlphaFoldDB" id="A0AAU7CDT6"/>
<dbReference type="InterPro" id="IPR050834">
    <property type="entry name" value="Glycosyltransf_2"/>
</dbReference>